<comment type="caution">
    <text evidence="1">The sequence shown here is derived from an EMBL/GenBank/DDBJ whole genome shotgun (WGS) entry which is preliminary data.</text>
</comment>
<dbReference type="Proteomes" id="UP001497700">
    <property type="component" value="Unassembled WGS sequence"/>
</dbReference>
<keyword evidence="2" id="KW-1185">Reference proteome</keyword>
<sequence>MRVSRCLSGAGSSSLERLNKETRRTTLDFILLRYYPLKASSVISDLSEHLDRNQAPMATTYTYPAPEVAAAMSTSAAHQVETIASIMGFMGLCWIILGAFFLYHFCKPLKNIDSESTVELQIADEETEKRWWIDDCDAV</sequence>
<reference evidence="1 2" key="1">
    <citation type="journal article" date="2022" name="New Phytol.">
        <title>Ecological generalism drives hyperdiversity of secondary metabolite gene clusters in xylarialean endophytes.</title>
        <authorList>
            <person name="Franco M.E.E."/>
            <person name="Wisecaver J.H."/>
            <person name="Arnold A.E."/>
            <person name="Ju Y.M."/>
            <person name="Slot J.C."/>
            <person name="Ahrendt S."/>
            <person name="Moore L.P."/>
            <person name="Eastman K.E."/>
            <person name="Scott K."/>
            <person name="Konkel Z."/>
            <person name="Mondo S.J."/>
            <person name="Kuo A."/>
            <person name="Hayes R.D."/>
            <person name="Haridas S."/>
            <person name="Andreopoulos B."/>
            <person name="Riley R."/>
            <person name="LaButti K."/>
            <person name="Pangilinan J."/>
            <person name="Lipzen A."/>
            <person name="Amirebrahimi M."/>
            <person name="Yan J."/>
            <person name="Adam C."/>
            <person name="Keymanesh K."/>
            <person name="Ng V."/>
            <person name="Louie K."/>
            <person name="Northen T."/>
            <person name="Drula E."/>
            <person name="Henrissat B."/>
            <person name="Hsieh H.M."/>
            <person name="Youens-Clark K."/>
            <person name="Lutzoni F."/>
            <person name="Miadlikowska J."/>
            <person name="Eastwood D.C."/>
            <person name="Hamelin R.C."/>
            <person name="Grigoriev I.V."/>
            <person name="U'Ren J.M."/>
        </authorList>
    </citation>
    <scope>NUCLEOTIDE SEQUENCE [LARGE SCALE GENOMIC DNA]</scope>
    <source>
        <strain evidence="1 2">CBS 119005</strain>
    </source>
</reference>
<name>A0ACB9Z3X1_9PEZI</name>
<organism evidence="1 2">
    <name type="scientific">Hypoxylon rubiginosum</name>
    <dbReference type="NCBI Taxonomy" id="110542"/>
    <lineage>
        <taxon>Eukaryota</taxon>
        <taxon>Fungi</taxon>
        <taxon>Dikarya</taxon>
        <taxon>Ascomycota</taxon>
        <taxon>Pezizomycotina</taxon>
        <taxon>Sordariomycetes</taxon>
        <taxon>Xylariomycetidae</taxon>
        <taxon>Xylariales</taxon>
        <taxon>Hypoxylaceae</taxon>
        <taxon>Hypoxylon</taxon>
    </lineage>
</organism>
<evidence type="ECO:0000313" key="2">
    <source>
        <dbReference type="Proteomes" id="UP001497700"/>
    </source>
</evidence>
<dbReference type="EMBL" id="MU393464">
    <property type="protein sequence ID" value="KAI4865997.1"/>
    <property type="molecule type" value="Genomic_DNA"/>
</dbReference>
<proteinExistence type="predicted"/>
<gene>
    <name evidence="1" type="ORF">F4820DRAFT_418317</name>
</gene>
<accession>A0ACB9Z3X1</accession>
<evidence type="ECO:0000313" key="1">
    <source>
        <dbReference type="EMBL" id="KAI4865997.1"/>
    </source>
</evidence>
<protein>
    <submittedName>
        <fullName evidence="1">Uncharacterized protein</fullName>
    </submittedName>
</protein>